<gene>
    <name evidence="7" type="primary">smid</name>
</gene>
<dbReference type="GO" id="GO:0016887">
    <property type="term" value="F:ATP hydrolysis activity"/>
    <property type="evidence" value="ECO:0007669"/>
    <property type="project" value="InterPro"/>
</dbReference>
<feature type="compositionally biased region" description="Basic and acidic residues" evidence="4">
    <location>
        <begin position="228"/>
        <end position="243"/>
    </location>
</feature>
<dbReference type="GO" id="GO:0005634">
    <property type="term" value="C:nucleus"/>
    <property type="evidence" value="ECO:0007669"/>
    <property type="project" value="TreeGrafter"/>
</dbReference>
<dbReference type="Gene3D" id="1.10.8.60">
    <property type="match status" value="2"/>
</dbReference>
<evidence type="ECO:0000313" key="6">
    <source>
        <dbReference type="Proteomes" id="UP000001819"/>
    </source>
</evidence>
<dbReference type="RefSeq" id="XP_001353233.4">
    <property type="nucleotide sequence ID" value="XM_001353197.4"/>
</dbReference>
<accession>A0A6I8UCA6</accession>
<dbReference type="FunFam" id="3.40.50.300:FF:000149">
    <property type="entry name" value="Nuclear valosin-containing protein-like"/>
    <property type="match status" value="1"/>
</dbReference>
<feature type="compositionally biased region" description="Basic and acidic residues" evidence="4">
    <location>
        <begin position="581"/>
        <end position="592"/>
    </location>
</feature>
<evidence type="ECO:0000256" key="1">
    <source>
        <dbReference type="ARBA" id="ARBA00006914"/>
    </source>
</evidence>
<evidence type="ECO:0000256" key="3">
    <source>
        <dbReference type="ARBA" id="ARBA00022840"/>
    </source>
</evidence>
<dbReference type="InterPro" id="IPR003960">
    <property type="entry name" value="ATPase_AAA_CS"/>
</dbReference>
<dbReference type="InterPro" id="IPR050168">
    <property type="entry name" value="AAA_ATPase_domain"/>
</dbReference>
<feature type="compositionally biased region" description="Acidic residues" evidence="4">
    <location>
        <begin position="77"/>
        <end position="87"/>
    </location>
</feature>
<feature type="compositionally biased region" description="Basic and acidic residues" evidence="4">
    <location>
        <begin position="200"/>
        <end position="211"/>
    </location>
</feature>
<dbReference type="Pfam" id="PF16725">
    <property type="entry name" value="Nucleolin_bd"/>
    <property type="match status" value="1"/>
</dbReference>
<dbReference type="Gene3D" id="3.40.50.300">
    <property type="entry name" value="P-loop containing nucleotide triphosphate hydrolases"/>
    <property type="match status" value="2"/>
</dbReference>
<dbReference type="GO" id="GO:0042254">
    <property type="term" value="P:ribosome biogenesis"/>
    <property type="evidence" value="ECO:0007669"/>
    <property type="project" value="TreeGrafter"/>
</dbReference>
<dbReference type="InterPro" id="IPR027417">
    <property type="entry name" value="P-loop_NTPase"/>
</dbReference>
<dbReference type="InterPro" id="IPR038100">
    <property type="entry name" value="NLV2_N_sf"/>
</dbReference>
<evidence type="ECO:0000313" key="7">
    <source>
        <dbReference type="RefSeq" id="XP_001353233.4"/>
    </source>
</evidence>
<dbReference type="InterPro" id="IPR041569">
    <property type="entry name" value="AAA_lid_3"/>
</dbReference>
<keyword evidence="6" id="KW-1185">Reference proteome</keyword>
<evidence type="ECO:0000256" key="2">
    <source>
        <dbReference type="ARBA" id="ARBA00022741"/>
    </source>
</evidence>
<dbReference type="Pfam" id="PF17862">
    <property type="entry name" value="AAA_lid_3"/>
    <property type="match status" value="2"/>
</dbReference>
<dbReference type="PROSITE" id="PS00674">
    <property type="entry name" value="AAA"/>
    <property type="match status" value="1"/>
</dbReference>
<evidence type="ECO:0000259" key="5">
    <source>
        <dbReference type="SMART" id="SM00382"/>
    </source>
</evidence>
<keyword evidence="2" id="KW-0547">Nucleotide-binding</keyword>
<feature type="domain" description="AAA+ ATPase" evidence="5">
    <location>
        <begin position="284"/>
        <end position="423"/>
    </location>
</feature>
<feature type="compositionally biased region" description="Basic and acidic residues" evidence="4">
    <location>
        <begin position="512"/>
        <end position="557"/>
    </location>
</feature>
<evidence type="ECO:0000256" key="4">
    <source>
        <dbReference type="SAM" id="MobiDB-lite"/>
    </source>
</evidence>
<dbReference type="Pfam" id="PF00004">
    <property type="entry name" value="AAA"/>
    <property type="match status" value="2"/>
</dbReference>
<reference evidence="7" key="1">
    <citation type="submission" date="2025-08" db="UniProtKB">
        <authorList>
            <consortium name="RefSeq"/>
        </authorList>
    </citation>
    <scope>IDENTIFICATION</scope>
    <source>
        <strain evidence="7">MV-25-SWS-2005</strain>
        <tissue evidence="7">Whole body</tissue>
    </source>
</reference>
<dbReference type="Gene3D" id="1.10.10.2010">
    <property type="match status" value="1"/>
</dbReference>
<dbReference type="FunFam" id="1.10.8.60:FF:000112">
    <property type="entry name" value="Smallminded, isoform A"/>
    <property type="match status" value="1"/>
</dbReference>
<proteinExistence type="inferred from homology"/>
<dbReference type="SMART" id="SM00382">
    <property type="entry name" value="AAA"/>
    <property type="match status" value="2"/>
</dbReference>
<dbReference type="InterPro" id="IPR031996">
    <property type="entry name" value="NVL2_nucleolin-bd"/>
</dbReference>
<dbReference type="ExpressionAtlas" id="A0A6I8UCA6">
    <property type="expression patterns" value="baseline"/>
</dbReference>
<name>A0A6I8UCA6_DROPS</name>
<dbReference type="CDD" id="cd19518">
    <property type="entry name" value="RecA-like_NVL_r1-like"/>
    <property type="match status" value="1"/>
</dbReference>
<dbReference type="SUPFAM" id="SSF52540">
    <property type="entry name" value="P-loop containing nucleoside triphosphate hydrolases"/>
    <property type="match status" value="2"/>
</dbReference>
<dbReference type="InterPro" id="IPR003593">
    <property type="entry name" value="AAA+_ATPase"/>
</dbReference>
<dbReference type="GO" id="GO:0003723">
    <property type="term" value="F:RNA binding"/>
    <property type="evidence" value="ECO:0007669"/>
    <property type="project" value="TreeGrafter"/>
</dbReference>
<dbReference type="PANTHER" id="PTHR23077:SF171">
    <property type="entry name" value="NUCLEAR VALOSIN-CONTAINING PROTEIN-LIKE"/>
    <property type="match status" value="1"/>
</dbReference>
<dbReference type="InParanoid" id="A0A6I8UCA6"/>
<dbReference type="FunFam" id="3.40.50.300:FF:000600">
    <property type="entry name" value="Nuclear valosin-containing protein-like"/>
    <property type="match status" value="1"/>
</dbReference>
<feature type="region of interest" description="Disordered" evidence="4">
    <location>
        <begin position="495"/>
        <end position="595"/>
    </location>
</feature>
<dbReference type="CDD" id="cd19511">
    <property type="entry name" value="RecA-like_CDC48_r2-like"/>
    <property type="match status" value="1"/>
</dbReference>
<dbReference type="PANTHER" id="PTHR23077">
    <property type="entry name" value="AAA-FAMILY ATPASE"/>
    <property type="match status" value="1"/>
</dbReference>
<dbReference type="KEGG" id="dpo:4812878"/>
<feature type="region of interest" description="Disordered" evidence="4">
    <location>
        <begin position="74"/>
        <end position="243"/>
    </location>
</feature>
<dbReference type="GO" id="GO:1990275">
    <property type="term" value="F:preribosome binding"/>
    <property type="evidence" value="ECO:0007669"/>
    <property type="project" value="TreeGrafter"/>
</dbReference>
<feature type="domain" description="AAA+ ATPase" evidence="5">
    <location>
        <begin position="684"/>
        <end position="822"/>
    </location>
</feature>
<comment type="similarity">
    <text evidence="1">Belongs to the AAA ATPase family.</text>
</comment>
<keyword evidence="3" id="KW-0067">ATP-binding</keyword>
<dbReference type="Proteomes" id="UP000001819">
    <property type="component" value="Chromosome X"/>
</dbReference>
<dbReference type="AlphaFoldDB" id="A0A6I8UCA6"/>
<organism evidence="6 7">
    <name type="scientific">Drosophila pseudoobscura pseudoobscura</name>
    <name type="common">Fruit fly</name>
    <dbReference type="NCBI Taxonomy" id="46245"/>
    <lineage>
        <taxon>Eukaryota</taxon>
        <taxon>Metazoa</taxon>
        <taxon>Ecdysozoa</taxon>
        <taxon>Arthropoda</taxon>
        <taxon>Hexapoda</taxon>
        <taxon>Insecta</taxon>
        <taxon>Pterygota</taxon>
        <taxon>Neoptera</taxon>
        <taxon>Endopterygota</taxon>
        <taxon>Diptera</taxon>
        <taxon>Brachycera</taxon>
        <taxon>Muscomorpha</taxon>
        <taxon>Ephydroidea</taxon>
        <taxon>Drosophilidae</taxon>
        <taxon>Drosophila</taxon>
        <taxon>Sophophora</taxon>
    </lineage>
</organism>
<dbReference type="FunCoup" id="A0A6I8UCA6">
    <property type="interactions" value="2763"/>
</dbReference>
<dbReference type="GO" id="GO:0005524">
    <property type="term" value="F:ATP binding"/>
    <property type="evidence" value="ECO:0007669"/>
    <property type="project" value="UniProtKB-KW"/>
</dbReference>
<protein>
    <submittedName>
        <fullName evidence="7">Nuclear valosin-containing protein-like isoform X1</fullName>
    </submittedName>
</protein>
<sequence length="968" mass="107323">MKKSKPLLHDHLITIRVKKYLEEHIGETYLDVKLMTKELMSKYPEYSRRKFGPFRQLVHQAFTIISDSYNLDKVSSSEEECPSEESEPPTNSLMNNMMNSLYSQQTKPQAPKSIPEPIDISSGDEIEDDSPSSTANGEAPQAPPPPVINSNSLKRLMGDMPETKLPGPKKVAKLNLNIIQGPGKDPAQKFHSGSGGTGKNHSDVRSRKDQRNPPMLYKQQRQQNQSPSDRHSGRSRNYRKDLELQQMTESFRDLGGMDSTLKELCEMLIHIKSPEFYFQLGLLPSRGLLLHGPPGCGKTFLARAISGQLKMPLLEVPATELIGGISGESEQRIRDVFEHAMDFSPCVLFIDEIDAIAGNRQWAAKDMERRIVSQLISSMDNLKATEFGQSVIVIAATTRPDVIDPALRRIGRLDHEIALHIPSRKERREILRIQCESLSVDPKLNYDKIAELTPGYVGGDLMALVCRSAAVAVKRRSMKKFRELHVASEKNMATVELDDDETNDETVLGGKAEAKTEGAKADGAKDVEETSGDKSDKDKSDGENLNKSDSDNAEKGAEGATNGKTPGKPSNAAMDVDENEEKPLTDEKKASDNDYYEPTLAELTNFLDNPPEEFYDPNFCVTLADFMAAIKVTQPSAKREGFITVPDTTWEDIGALQDIRDELKLAVLAPVKYPEKLERLGLTAPSGVLLCGPPGCGKTLLAKAIANEAGINFISVKGPELMNMYVGESERAVRSCFQRARNSAPCVIFFDEFDSLCPKRSEGGDGNNSGTRIVNQLLTEMDGVEERKGVYILAATNRPDIIDPAILRPGRLDTILYVGLPEQNERAEILKASTKNGTRPVMADDVDLDDLAAQTEGYTGADLAGLVKQASMYALRQALAEDDDNLDGLCVRRQHFKDALQQLRPSVSEQDRKVYEKLRQKYAAPRLPAFDAKNPINIKRKAKNFCKETNMLRPTHPIQTIDYSDKTN</sequence>
<feature type="compositionally biased region" description="Low complexity" evidence="4">
    <location>
        <begin position="88"/>
        <end position="101"/>
    </location>
</feature>
<dbReference type="InterPro" id="IPR003959">
    <property type="entry name" value="ATPase_AAA_core"/>
</dbReference>